<reference evidence="2 3" key="1">
    <citation type="journal article" date="2016" name="Nat. Commun.">
        <title>Thousands of microbial genomes shed light on interconnected biogeochemical processes in an aquifer system.</title>
        <authorList>
            <person name="Anantharaman K."/>
            <person name="Brown C.T."/>
            <person name="Hug L.A."/>
            <person name="Sharon I."/>
            <person name="Castelle C.J."/>
            <person name="Probst A.J."/>
            <person name="Thomas B.C."/>
            <person name="Singh A."/>
            <person name="Wilkins M.J."/>
            <person name="Karaoz U."/>
            <person name="Brodie E.L."/>
            <person name="Williams K.H."/>
            <person name="Hubbard S.S."/>
            <person name="Banfield J.F."/>
        </authorList>
    </citation>
    <scope>NUCLEOTIDE SEQUENCE [LARGE SCALE GENOMIC DNA]</scope>
</reference>
<sequence length="325" mass="36226">MKLKFLLLLFATFLLSGTVANAQSSSNIFISVVPPYPDPNENISVSLNSYLYNLDSVSISWSVNGKIITSGIGKKSFFTTAPDAGKEATVSATITLPDGITMEIKTVIKPSVMILLWQSNDDSYTPPFYKGKALPTPDSEVKVVAMPEIRTGSGLIDSKNMTYAWKKDYTNNVDGSGYGKNFFLFTNDYLENSNNISVTASTLDQKYSNQAYINIGTTEPKILFYKRDNNVGTVWEKILMNSHRIQGPEIVEAAPYFISPKYLQSPTLIWRWFINDSLVSLSGPKKNLMPIQAMIGVSGTSKLRLEVENRNKIFQTTNKEINIEF</sequence>
<evidence type="ECO:0000313" key="2">
    <source>
        <dbReference type="EMBL" id="OGI87121.1"/>
    </source>
</evidence>
<organism evidence="2 3">
    <name type="scientific">Candidatus Nomurabacteria bacterium RIFCSPLOWO2_01_FULL_36_16</name>
    <dbReference type="NCBI Taxonomy" id="1801767"/>
    <lineage>
        <taxon>Bacteria</taxon>
        <taxon>Candidatus Nomuraibacteriota</taxon>
    </lineage>
</organism>
<name>A0A1F6WYZ2_9BACT</name>
<dbReference type="AlphaFoldDB" id="A0A1F6WYZ2"/>
<feature type="chain" id="PRO_5009527389" evidence="1">
    <location>
        <begin position="23"/>
        <end position="325"/>
    </location>
</feature>
<evidence type="ECO:0000256" key="1">
    <source>
        <dbReference type="SAM" id="SignalP"/>
    </source>
</evidence>
<evidence type="ECO:0000313" key="3">
    <source>
        <dbReference type="Proteomes" id="UP000177001"/>
    </source>
</evidence>
<comment type="caution">
    <text evidence="2">The sequence shown here is derived from an EMBL/GenBank/DDBJ whole genome shotgun (WGS) entry which is preliminary data.</text>
</comment>
<dbReference type="Proteomes" id="UP000177001">
    <property type="component" value="Unassembled WGS sequence"/>
</dbReference>
<keyword evidence="1" id="KW-0732">Signal</keyword>
<gene>
    <name evidence="2" type="ORF">A3A91_00430</name>
</gene>
<proteinExistence type="predicted"/>
<dbReference type="EMBL" id="MFUR01000005">
    <property type="protein sequence ID" value="OGI87121.1"/>
    <property type="molecule type" value="Genomic_DNA"/>
</dbReference>
<accession>A0A1F6WYZ2</accession>
<protein>
    <submittedName>
        <fullName evidence="2">Uncharacterized protein</fullName>
    </submittedName>
</protein>
<feature type="signal peptide" evidence="1">
    <location>
        <begin position="1"/>
        <end position="22"/>
    </location>
</feature>